<sequence>MATKVAGKLAKAGKKAKAAYTPFLKVTIPANQAKPAPPLGPQLGQLGINVPQFCKEFNAKTGHMIDGYPLPTSISINMDKTFSMEIHTPETSFLIKKAAGAPKGAMQPGKECAGMISLKHVYEIAKIKSADSNLDGCSMTRICDLIIGQCRSLGVSVVRELDADEYRHTPCIV</sequence>
<evidence type="ECO:0000256" key="6">
    <source>
        <dbReference type="ARBA" id="ARBA00041455"/>
    </source>
</evidence>
<proteinExistence type="inferred from homology"/>
<keyword evidence="11" id="KW-1185">Reference proteome</keyword>
<dbReference type="EMBL" id="VXIV02001125">
    <property type="protein sequence ID" value="KAF6034228.1"/>
    <property type="molecule type" value="Genomic_DNA"/>
</dbReference>
<dbReference type="InterPro" id="IPR006519">
    <property type="entry name" value="Ribosomal_uL11_bac-typ"/>
</dbReference>
<evidence type="ECO:0000256" key="1">
    <source>
        <dbReference type="ARBA" id="ARBA00010537"/>
    </source>
</evidence>
<dbReference type="InterPro" id="IPR036769">
    <property type="entry name" value="Ribosomal_uL11_C_sf"/>
</dbReference>
<dbReference type="SMART" id="SM00649">
    <property type="entry name" value="RL11"/>
    <property type="match status" value="1"/>
</dbReference>
<dbReference type="Gene3D" id="3.30.1550.10">
    <property type="entry name" value="Ribosomal protein L11/L12, N-terminal domain"/>
    <property type="match status" value="1"/>
</dbReference>
<evidence type="ECO:0000313" key="11">
    <source>
        <dbReference type="Proteomes" id="UP000593567"/>
    </source>
</evidence>
<dbReference type="InterPro" id="IPR020783">
    <property type="entry name" value="Ribosomal_uL11_C"/>
</dbReference>
<dbReference type="InterPro" id="IPR036796">
    <property type="entry name" value="Ribosomal_uL11_N_sf"/>
</dbReference>
<dbReference type="SUPFAM" id="SSF54747">
    <property type="entry name" value="Ribosomal L11/L12e N-terminal domain"/>
    <property type="match status" value="1"/>
</dbReference>
<dbReference type="OrthoDB" id="1091498at2759"/>
<dbReference type="AlphaFoldDB" id="A0A7J7K9E5"/>
<evidence type="ECO:0000259" key="9">
    <source>
        <dbReference type="Pfam" id="PF03946"/>
    </source>
</evidence>
<gene>
    <name evidence="10" type="ORF">EB796_007470</name>
</gene>
<dbReference type="PANTHER" id="PTHR11661:SF1">
    <property type="entry name" value="LARGE RIBOSOMAL SUBUNIT PROTEIN UL11M"/>
    <property type="match status" value="1"/>
</dbReference>
<evidence type="ECO:0000256" key="4">
    <source>
        <dbReference type="ARBA" id="ARBA00038782"/>
    </source>
</evidence>
<protein>
    <recommendedName>
        <fullName evidence="5">Large ribosomal subunit protein uL11m</fullName>
    </recommendedName>
    <alternativeName>
        <fullName evidence="6">39S ribosomal protein L11, mitochondrial</fullName>
    </alternativeName>
</protein>
<dbReference type="GO" id="GO:0070180">
    <property type="term" value="F:large ribosomal subunit rRNA binding"/>
    <property type="evidence" value="ECO:0007669"/>
    <property type="project" value="TreeGrafter"/>
</dbReference>
<dbReference type="Pfam" id="PF00298">
    <property type="entry name" value="Ribosomal_L11"/>
    <property type="match status" value="1"/>
</dbReference>
<dbReference type="PANTHER" id="PTHR11661">
    <property type="entry name" value="60S RIBOSOMAL PROTEIN L12"/>
    <property type="match status" value="1"/>
</dbReference>
<evidence type="ECO:0000313" key="10">
    <source>
        <dbReference type="EMBL" id="KAF6034228.1"/>
    </source>
</evidence>
<dbReference type="GO" id="GO:0005762">
    <property type="term" value="C:mitochondrial large ribosomal subunit"/>
    <property type="evidence" value="ECO:0007669"/>
    <property type="project" value="TreeGrafter"/>
</dbReference>
<dbReference type="FunFam" id="1.10.10.250:FF:000003">
    <property type="entry name" value="Mitochondrial ribosomal protein L11"/>
    <property type="match status" value="1"/>
</dbReference>
<keyword evidence="3 7" id="KW-0687">Ribonucleoprotein</keyword>
<dbReference type="NCBIfam" id="TIGR01632">
    <property type="entry name" value="L11_bact"/>
    <property type="match status" value="1"/>
</dbReference>
<dbReference type="SUPFAM" id="SSF46906">
    <property type="entry name" value="Ribosomal protein L11, C-terminal domain"/>
    <property type="match status" value="1"/>
</dbReference>
<name>A0A7J7K9E5_BUGNE</name>
<comment type="caution">
    <text evidence="10">The sequence shown here is derived from an EMBL/GenBank/DDBJ whole genome shotgun (WGS) entry which is preliminary data.</text>
</comment>
<reference evidence="10" key="1">
    <citation type="submission" date="2020-06" db="EMBL/GenBank/DDBJ databases">
        <title>Draft genome of Bugula neritina, a colonial animal packing powerful symbionts and potential medicines.</title>
        <authorList>
            <person name="Rayko M."/>
        </authorList>
    </citation>
    <scope>NUCLEOTIDE SEQUENCE [LARGE SCALE GENOMIC DNA]</scope>
    <source>
        <strain evidence="10">Kwan_BN1</strain>
    </source>
</reference>
<evidence type="ECO:0000256" key="2">
    <source>
        <dbReference type="ARBA" id="ARBA00022980"/>
    </source>
</evidence>
<dbReference type="Proteomes" id="UP000593567">
    <property type="component" value="Unassembled WGS sequence"/>
</dbReference>
<dbReference type="InterPro" id="IPR000911">
    <property type="entry name" value="Ribosomal_uL11"/>
</dbReference>
<evidence type="ECO:0000259" key="8">
    <source>
        <dbReference type="Pfam" id="PF00298"/>
    </source>
</evidence>
<comment type="subunit">
    <text evidence="4">Component of the mitochondrial ribosome large subunit (39S) which comprises a 16S rRNA and about 50 distinct proteins.</text>
</comment>
<feature type="domain" description="Large ribosomal subunit protein uL11 C-terminal" evidence="8">
    <location>
        <begin position="87"/>
        <end position="157"/>
    </location>
</feature>
<dbReference type="GO" id="GO:0006412">
    <property type="term" value="P:translation"/>
    <property type="evidence" value="ECO:0007669"/>
    <property type="project" value="InterPro"/>
</dbReference>
<dbReference type="InterPro" id="IPR020784">
    <property type="entry name" value="Ribosomal_uL11_N"/>
</dbReference>
<evidence type="ECO:0000256" key="3">
    <source>
        <dbReference type="ARBA" id="ARBA00023274"/>
    </source>
</evidence>
<evidence type="ECO:0000256" key="5">
    <source>
        <dbReference type="ARBA" id="ARBA00040104"/>
    </source>
</evidence>
<dbReference type="HAMAP" id="MF_00736">
    <property type="entry name" value="Ribosomal_uL11"/>
    <property type="match status" value="1"/>
</dbReference>
<dbReference type="GO" id="GO:0003735">
    <property type="term" value="F:structural constituent of ribosome"/>
    <property type="evidence" value="ECO:0007669"/>
    <property type="project" value="InterPro"/>
</dbReference>
<comment type="similarity">
    <text evidence="1 7">Belongs to the universal ribosomal protein uL11 family.</text>
</comment>
<organism evidence="10 11">
    <name type="scientific">Bugula neritina</name>
    <name type="common">Brown bryozoan</name>
    <name type="synonym">Sertularia neritina</name>
    <dbReference type="NCBI Taxonomy" id="10212"/>
    <lineage>
        <taxon>Eukaryota</taxon>
        <taxon>Metazoa</taxon>
        <taxon>Spiralia</taxon>
        <taxon>Lophotrochozoa</taxon>
        <taxon>Bryozoa</taxon>
        <taxon>Gymnolaemata</taxon>
        <taxon>Cheilostomatida</taxon>
        <taxon>Flustrina</taxon>
        <taxon>Buguloidea</taxon>
        <taxon>Bugulidae</taxon>
        <taxon>Bugula</taxon>
    </lineage>
</organism>
<dbReference type="Gene3D" id="1.10.10.250">
    <property type="entry name" value="Ribosomal protein L11, C-terminal domain"/>
    <property type="match status" value="1"/>
</dbReference>
<dbReference type="CDD" id="cd00349">
    <property type="entry name" value="Ribosomal_L11"/>
    <property type="match status" value="1"/>
</dbReference>
<dbReference type="Pfam" id="PF03946">
    <property type="entry name" value="Ribosomal_L11_N"/>
    <property type="match status" value="1"/>
</dbReference>
<evidence type="ECO:0000256" key="7">
    <source>
        <dbReference type="RuleBase" id="RU003978"/>
    </source>
</evidence>
<feature type="domain" description="Large ribosomal subunit protein uL11 N-terminal" evidence="9">
    <location>
        <begin position="25"/>
        <end position="82"/>
    </location>
</feature>
<keyword evidence="2 7" id="KW-0689">Ribosomal protein</keyword>
<accession>A0A7J7K9E5</accession>